<comment type="similarity">
    <text evidence="14 16">Belongs to the type III pantothenate kinase family.</text>
</comment>
<dbReference type="AlphaFoldDB" id="B3QVP4"/>
<comment type="subcellular location">
    <subcellularLocation>
        <location evidence="3 16">Cytoplasm</location>
    </subcellularLocation>
</comment>
<sequence length="273" mass="29839">MTPRNHLVKQPNLSSIATVDIGNTQTSIAIFEGDELKEFERFSSKNLESKSALPDFCQKCQSLVGSAPLIAMSSVVPNVASALKTMFHQQFSEKPIFEITYQTKLPFHIRYQTPETLGNDRLALCAAACERFPNQAVMIIDFGTAITYDVLNSKHEYLGGLILAGTSLSARALNEHTAQLPAIGLQKESGIIGRNTRDCLSKGLFWGTVAQTEGLILKLKSELAEEHGEPEVKVLITGGNSVTLAGAMPHIDIRDEFAIHKGIRFIAALNTNR</sequence>
<feature type="binding site" evidence="16">
    <location>
        <position position="144"/>
    </location>
    <ligand>
        <name>ATP</name>
        <dbReference type="ChEBI" id="CHEBI:30616"/>
    </ligand>
</feature>
<evidence type="ECO:0000256" key="15">
    <source>
        <dbReference type="ARBA" id="ARBA00040883"/>
    </source>
</evidence>
<comment type="cofactor">
    <cofactor evidence="2">
        <name>K(+)</name>
        <dbReference type="ChEBI" id="CHEBI:29103"/>
    </cofactor>
</comment>
<keyword evidence="12 16" id="KW-0630">Potassium</keyword>
<keyword evidence="16" id="KW-0479">Metal-binding</keyword>
<feature type="binding site" evidence="16">
    <location>
        <position position="111"/>
    </location>
    <ligand>
        <name>substrate</name>
    </ligand>
</feature>
<evidence type="ECO:0000313" key="17">
    <source>
        <dbReference type="EMBL" id="ACF13101.1"/>
    </source>
</evidence>
<evidence type="ECO:0000256" key="1">
    <source>
        <dbReference type="ARBA" id="ARBA00001206"/>
    </source>
</evidence>
<dbReference type="GO" id="GO:0046872">
    <property type="term" value="F:metal ion binding"/>
    <property type="evidence" value="ECO:0007669"/>
    <property type="project" value="UniProtKB-KW"/>
</dbReference>
<organism evidence="17 18">
    <name type="scientific">Chloroherpeton thalassium (strain ATCC 35110 / GB-78)</name>
    <dbReference type="NCBI Taxonomy" id="517418"/>
    <lineage>
        <taxon>Bacteria</taxon>
        <taxon>Pseudomonadati</taxon>
        <taxon>Chlorobiota</taxon>
        <taxon>Chlorobiia</taxon>
        <taxon>Chlorobiales</taxon>
        <taxon>Chloroherpetonaceae</taxon>
        <taxon>Chloroherpeton</taxon>
    </lineage>
</organism>
<keyword evidence="11 16" id="KW-0067">ATP-binding</keyword>
<evidence type="ECO:0000256" key="16">
    <source>
        <dbReference type="HAMAP-Rule" id="MF_01274"/>
    </source>
</evidence>
<feature type="binding site" evidence="16">
    <location>
        <begin position="20"/>
        <end position="27"/>
    </location>
    <ligand>
        <name>ATP</name>
        <dbReference type="ChEBI" id="CHEBI:30616"/>
    </ligand>
</feature>
<dbReference type="GO" id="GO:0005737">
    <property type="term" value="C:cytoplasm"/>
    <property type="evidence" value="ECO:0007669"/>
    <property type="project" value="UniProtKB-SubCell"/>
</dbReference>
<accession>B3QVP4</accession>
<comment type="pathway">
    <text evidence="4 16">Cofactor biosynthesis; coenzyme A biosynthesis; CoA from (R)-pantothenate: step 1/5.</text>
</comment>
<comment type="cofactor">
    <cofactor evidence="16">
        <name>NH4(+)</name>
        <dbReference type="ChEBI" id="CHEBI:28938"/>
    </cofactor>
    <cofactor evidence="16">
        <name>K(+)</name>
        <dbReference type="ChEBI" id="CHEBI:29103"/>
    </cofactor>
    <text evidence="16">A monovalent cation. Ammonium or potassium.</text>
</comment>
<dbReference type="EMBL" id="CP001100">
    <property type="protein sequence ID" value="ACF13101.1"/>
    <property type="molecule type" value="Genomic_DNA"/>
</dbReference>
<dbReference type="PANTHER" id="PTHR34265:SF1">
    <property type="entry name" value="TYPE III PANTOTHENATE KINASE"/>
    <property type="match status" value="1"/>
</dbReference>
<evidence type="ECO:0000256" key="12">
    <source>
        <dbReference type="ARBA" id="ARBA00022958"/>
    </source>
</evidence>
<dbReference type="KEGG" id="cts:Ctha_0631"/>
<keyword evidence="13 16" id="KW-0173">Coenzyme A biosynthesis</keyword>
<dbReference type="CDD" id="cd24015">
    <property type="entry name" value="ASKHA_NBD_PanK-III"/>
    <property type="match status" value="1"/>
</dbReference>
<evidence type="ECO:0000256" key="5">
    <source>
        <dbReference type="ARBA" id="ARBA00011738"/>
    </source>
</evidence>
<dbReference type="GO" id="GO:0005524">
    <property type="term" value="F:ATP binding"/>
    <property type="evidence" value="ECO:0007669"/>
    <property type="project" value="UniProtKB-UniRule"/>
</dbReference>
<gene>
    <name evidence="16" type="primary">coaX</name>
    <name evidence="17" type="ordered locus">Ctha_0631</name>
</gene>
<keyword evidence="9 16" id="KW-0547">Nucleotide-binding</keyword>
<dbReference type="UniPathway" id="UPA00241">
    <property type="reaction ID" value="UER00352"/>
</dbReference>
<dbReference type="HAMAP" id="MF_01274">
    <property type="entry name" value="Pantothen_kinase_3"/>
    <property type="match status" value="1"/>
</dbReference>
<feature type="binding site" evidence="16">
    <location>
        <begin position="118"/>
        <end position="121"/>
    </location>
    <ligand>
        <name>substrate</name>
    </ligand>
</feature>
<dbReference type="PANTHER" id="PTHR34265">
    <property type="entry name" value="TYPE III PANTOTHENATE KINASE"/>
    <property type="match status" value="1"/>
</dbReference>
<evidence type="ECO:0000256" key="2">
    <source>
        <dbReference type="ARBA" id="ARBA00001958"/>
    </source>
</evidence>
<dbReference type="InterPro" id="IPR043129">
    <property type="entry name" value="ATPase_NBD"/>
</dbReference>
<dbReference type="NCBIfam" id="TIGR00671">
    <property type="entry name" value="baf"/>
    <property type="match status" value="1"/>
</dbReference>
<evidence type="ECO:0000256" key="4">
    <source>
        <dbReference type="ARBA" id="ARBA00005225"/>
    </source>
</evidence>
<dbReference type="SUPFAM" id="SSF53067">
    <property type="entry name" value="Actin-like ATPase domain"/>
    <property type="match status" value="2"/>
</dbReference>
<dbReference type="GO" id="GO:0004594">
    <property type="term" value="F:pantothenate kinase activity"/>
    <property type="evidence" value="ECO:0007669"/>
    <property type="project" value="UniProtKB-UniRule"/>
</dbReference>
<keyword evidence="7 16" id="KW-0963">Cytoplasm</keyword>
<evidence type="ECO:0000256" key="7">
    <source>
        <dbReference type="ARBA" id="ARBA00022490"/>
    </source>
</evidence>
<evidence type="ECO:0000256" key="3">
    <source>
        <dbReference type="ARBA" id="ARBA00004496"/>
    </source>
</evidence>
<evidence type="ECO:0000256" key="10">
    <source>
        <dbReference type="ARBA" id="ARBA00022777"/>
    </source>
</evidence>
<evidence type="ECO:0000313" key="18">
    <source>
        <dbReference type="Proteomes" id="UP000001208"/>
    </source>
</evidence>
<dbReference type="Pfam" id="PF03309">
    <property type="entry name" value="Pan_kinase"/>
    <property type="match status" value="1"/>
</dbReference>
<evidence type="ECO:0000256" key="6">
    <source>
        <dbReference type="ARBA" id="ARBA00012102"/>
    </source>
</evidence>
<dbReference type="Gene3D" id="3.30.420.40">
    <property type="match status" value="2"/>
</dbReference>
<reference evidence="17 18" key="1">
    <citation type="submission" date="2008-06" db="EMBL/GenBank/DDBJ databases">
        <title>Complete sequence of Chloroherpeton thalassium ATCC 35110.</title>
        <authorList>
            <consortium name="US DOE Joint Genome Institute"/>
            <person name="Lucas S."/>
            <person name="Copeland A."/>
            <person name="Lapidus A."/>
            <person name="Glavina del Rio T."/>
            <person name="Dalin E."/>
            <person name="Tice H."/>
            <person name="Bruce D."/>
            <person name="Goodwin L."/>
            <person name="Pitluck S."/>
            <person name="Schmutz J."/>
            <person name="Larimer F."/>
            <person name="Land M."/>
            <person name="Hauser L."/>
            <person name="Kyrpides N."/>
            <person name="Mikhailova N."/>
            <person name="Liu Z."/>
            <person name="Li T."/>
            <person name="Zhao F."/>
            <person name="Overmann J."/>
            <person name="Bryant D.A."/>
            <person name="Richardson P."/>
        </authorList>
    </citation>
    <scope>NUCLEOTIDE SEQUENCE [LARGE SCALE GENOMIC DNA]</scope>
    <source>
        <strain evidence="18">ATCC 35110 / GB-78</strain>
    </source>
</reference>
<comment type="catalytic activity">
    <reaction evidence="1 16">
        <text>(R)-pantothenate + ATP = (R)-4'-phosphopantothenate + ADP + H(+)</text>
        <dbReference type="Rhea" id="RHEA:16373"/>
        <dbReference type="ChEBI" id="CHEBI:10986"/>
        <dbReference type="ChEBI" id="CHEBI:15378"/>
        <dbReference type="ChEBI" id="CHEBI:29032"/>
        <dbReference type="ChEBI" id="CHEBI:30616"/>
        <dbReference type="ChEBI" id="CHEBI:456216"/>
        <dbReference type="EC" id="2.7.1.33"/>
    </reaction>
</comment>
<protein>
    <recommendedName>
        <fullName evidence="15 16">Type III pantothenate kinase</fullName>
        <ecNumber evidence="6 16">2.7.1.33</ecNumber>
    </recommendedName>
    <alternativeName>
        <fullName evidence="16">PanK-III</fullName>
    </alternativeName>
    <alternativeName>
        <fullName evidence="16">Pantothenic acid kinase</fullName>
    </alternativeName>
</protein>
<feature type="binding site" evidence="16">
    <location>
        <position position="141"/>
    </location>
    <ligand>
        <name>K(+)</name>
        <dbReference type="ChEBI" id="CHEBI:29103"/>
    </ligand>
</feature>
<evidence type="ECO:0000256" key="14">
    <source>
        <dbReference type="ARBA" id="ARBA00038036"/>
    </source>
</evidence>
<dbReference type="HOGENOM" id="CLU_066627_1_0_10"/>
<feature type="binding site" evidence="16">
    <location>
        <position position="196"/>
    </location>
    <ligand>
        <name>substrate</name>
    </ligand>
</feature>
<dbReference type="GO" id="GO:0015937">
    <property type="term" value="P:coenzyme A biosynthetic process"/>
    <property type="evidence" value="ECO:0007669"/>
    <property type="project" value="UniProtKB-UniRule"/>
</dbReference>
<dbReference type="OrthoDB" id="9804707at2"/>
<name>B3QVP4_CHLT3</name>
<dbReference type="eggNOG" id="COG1521">
    <property type="taxonomic scope" value="Bacteria"/>
</dbReference>
<comment type="subunit">
    <text evidence="5 16">Homodimer.</text>
</comment>
<dbReference type="NCBIfam" id="NF009852">
    <property type="entry name" value="PRK13320.1-4"/>
    <property type="match status" value="1"/>
</dbReference>
<feature type="active site" description="Proton acceptor" evidence="16">
    <location>
        <position position="120"/>
    </location>
</feature>
<keyword evidence="8 16" id="KW-0808">Transferase</keyword>
<evidence type="ECO:0000256" key="8">
    <source>
        <dbReference type="ARBA" id="ARBA00022679"/>
    </source>
</evidence>
<dbReference type="STRING" id="517418.Ctha_0631"/>
<proteinExistence type="inferred from homology"/>
<keyword evidence="18" id="KW-1185">Reference proteome</keyword>
<dbReference type="InterPro" id="IPR004619">
    <property type="entry name" value="Type_III_PanK"/>
</dbReference>
<dbReference type="EC" id="2.7.1.33" evidence="6 16"/>
<evidence type="ECO:0000256" key="11">
    <source>
        <dbReference type="ARBA" id="ARBA00022840"/>
    </source>
</evidence>
<dbReference type="RefSeq" id="WP_012499185.1">
    <property type="nucleotide sequence ID" value="NC_011026.1"/>
</dbReference>
<keyword evidence="10 16" id="KW-0418">Kinase</keyword>
<evidence type="ECO:0000256" key="13">
    <source>
        <dbReference type="ARBA" id="ARBA00022993"/>
    </source>
</evidence>
<evidence type="ECO:0000256" key="9">
    <source>
        <dbReference type="ARBA" id="ARBA00022741"/>
    </source>
</evidence>
<comment type="function">
    <text evidence="16">Catalyzes the phosphorylation of pantothenate (Pan), the first step in CoA biosynthesis.</text>
</comment>
<dbReference type="Proteomes" id="UP000001208">
    <property type="component" value="Chromosome"/>
</dbReference>